<keyword evidence="3 5" id="KW-0378">Hydrolase</keyword>
<dbReference type="GO" id="GO:0008270">
    <property type="term" value="F:zinc ion binding"/>
    <property type="evidence" value="ECO:0007669"/>
    <property type="project" value="UniProtKB-UniRule"/>
</dbReference>
<dbReference type="EC" id="3.4.24.-" evidence="6"/>
<reference evidence="9" key="1">
    <citation type="journal article" date="2021" name="Genome Biol. Evol.">
        <title>A High-Quality Reference Genome for a Parasitic Bivalve with Doubly Uniparental Inheritance (Bivalvia: Unionida).</title>
        <authorList>
            <person name="Smith C.H."/>
        </authorList>
    </citation>
    <scope>NUCLEOTIDE SEQUENCE</scope>
    <source>
        <strain evidence="9">CHS0354</strain>
    </source>
</reference>
<keyword evidence="5 6" id="KW-0482">Metalloprotease</keyword>
<dbReference type="CDD" id="cd04280">
    <property type="entry name" value="ZnMc_astacin_like"/>
    <property type="match status" value="1"/>
</dbReference>
<comment type="caution">
    <text evidence="9">The sequence shown here is derived from an EMBL/GenBank/DDBJ whole genome shotgun (WGS) entry which is preliminary data.</text>
</comment>
<sequence>MEAVGGLKGDLNLKTINGGILMELDMLLSKQQYYSLYEQPNSTLIRNKRKAIRTLSGRWTNREIPYRFYRGHFDQRDQYMIRQAMTEWERYTCLRFREATSSDTNVVVFRNGYGCYSQLGMAGGEQVVSLSSNGCRNKETYLHEIGHVIGLVHEHQLPNRDDYVEIILDNVYPSYRNQFSKYSSQEVDQMNLPYDYSSIMHYGATAFSKDGKSKTIRVKYTGNEAIIGNVKQLSSYDVEIVNKMYKCSGACNNEYQDNTMCDTWAKAGECNTNNWMIQNCAKSCGRCSGREMTTTPRPRTKVTTQISIGGCKNLHSDIRSCDAWAKAGYCTTSQHVRINCAKSCGTCSGQGPLTSSNARLSNVFVKTKSETSIISKVNKHAPADDPNDYYYDNTLA</sequence>
<protein>
    <recommendedName>
        <fullName evidence="6">Metalloendopeptidase</fullName>
        <ecNumber evidence="6">3.4.24.-</ecNumber>
    </recommendedName>
</protein>
<evidence type="ECO:0000313" key="10">
    <source>
        <dbReference type="Proteomes" id="UP001195483"/>
    </source>
</evidence>
<dbReference type="GO" id="GO:0006508">
    <property type="term" value="P:proteolysis"/>
    <property type="evidence" value="ECO:0007669"/>
    <property type="project" value="UniProtKB-KW"/>
</dbReference>
<comment type="caution">
    <text evidence="4">Lacks conserved residue(s) required for the propagation of feature annotation.</text>
</comment>
<evidence type="ECO:0000256" key="1">
    <source>
        <dbReference type="ARBA" id="ARBA00002657"/>
    </source>
</evidence>
<evidence type="ECO:0000259" key="7">
    <source>
        <dbReference type="PROSITE" id="PS51670"/>
    </source>
</evidence>
<dbReference type="EMBL" id="JAEAOA010001670">
    <property type="protein sequence ID" value="KAK3590316.1"/>
    <property type="molecule type" value="Genomic_DNA"/>
</dbReference>
<dbReference type="PANTHER" id="PTHR10127">
    <property type="entry name" value="DISCOIDIN, CUB, EGF, LAMININ , AND ZINC METALLOPROTEASE DOMAIN CONTAINING"/>
    <property type="match status" value="1"/>
</dbReference>
<dbReference type="InterPro" id="IPR006026">
    <property type="entry name" value="Peptidase_Metallo"/>
</dbReference>
<comment type="function">
    <text evidence="1">Metalloprotease.</text>
</comment>
<dbReference type="Pfam" id="PF01549">
    <property type="entry name" value="ShK"/>
    <property type="match status" value="2"/>
</dbReference>
<feature type="domain" description="ShKT" evidence="7">
    <location>
        <begin position="251"/>
        <end position="287"/>
    </location>
</feature>
<organism evidence="9 10">
    <name type="scientific">Potamilus streckersoni</name>
    <dbReference type="NCBI Taxonomy" id="2493646"/>
    <lineage>
        <taxon>Eukaryota</taxon>
        <taxon>Metazoa</taxon>
        <taxon>Spiralia</taxon>
        <taxon>Lophotrochozoa</taxon>
        <taxon>Mollusca</taxon>
        <taxon>Bivalvia</taxon>
        <taxon>Autobranchia</taxon>
        <taxon>Heteroconchia</taxon>
        <taxon>Palaeoheterodonta</taxon>
        <taxon>Unionida</taxon>
        <taxon>Unionoidea</taxon>
        <taxon>Unionidae</taxon>
        <taxon>Ambleminae</taxon>
        <taxon>Lampsilini</taxon>
        <taxon>Potamilus</taxon>
    </lineage>
</organism>
<dbReference type="PROSITE" id="PS51864">
    <property type="entry name" value="ASTACIN"/>
    <property type="match status" value="1"/>
</dbReference>
<dbReference type="PRINTS" id="PR00480">
    <property type="entry name" value="ASTACIN"/>
</dbReference>
<feature type="active site" evidence="5">
    <location>
        <position position="144"/>
    </location>
</feature>
<keyword evidence="5 6" id="KW-0862">Zinc</keyword>
<keyword evidence="10" id="KW-1185">Reference proteome</keyword>
<reference evidence="9" key="3">
    <citation type="submission" date="2023-05" db="EMBL/GenBank/DDBJ databases">
        <authorList>
            <person name="Smith C.H."/>
        </authorList>
    </citation>
    <scope>NUCLEOTIDE SEQUENCE</scope>
    <source>
        <strain evidence="9">CHS0354</strain>
        <tissue evidence="9">Mantle</tissue>
    </source>
</reference>
<evidence type="ECO:0000256" key="4">
    <source>
        <dbReference type="PROSITE-ProRule" id="PRU01005"/>
    </source>
</evidence>
<dbReference type="InterPro" id="IPR003582">
    <property type="entry name" value="ShKT_dom"/>
</dbReference>
<dbReference type="AlphaFoldDB" id="A0AAE0SE90"/>
<dbReference type="SMART" id="SM00254">
    <property type="entry name" value="ShKT"/>
    <property type="match status" value="2"/>
</dbReference>
<feature type="binding site" evidence="5">
    <location>
        <position position="147"/>
    </location>
    <ligand>
        <name>Zn(2+)</name>
        <dbReference type="ChEBI" id="CHEBI:29105"/>
        <note>catalytic</note>
    </ligand>
</feature>
<evidence type="ECO:0000256" key="2">
    <source>
        <dbReference type="ARBA" id="ARBA00022670"/>
    </source>
</evidence>
<dbReference type="SUPFAM" id="SSF55486">
    <property type="entry name" value="Metalloproteases ('zincins'), catalytic domain"/>
    <property type="match status" value="1"/>
</dbReference>
<dbReference type="SMART" id="SM00235">
    <property type="entry name" value="ZnMc"/>
    <property type="match status" value="1"/>
</dbReference>
<feature type="binding site" evidence="5">
    <location>
        <position position="153"/>
    </location>
    <ligand>
        <name>Zn(2+)</name>
        <dbReference type="ChEBI" id="CHEBI:29105"/>
        <note>catalytic</note>
    </ligand>
</feature>
<dbReference type="Gene3D" id="3.40.390.10">
    <property type="entry name" value="Collagenase (Catalytic Domain)"/>
    <property type="match status" value="1"/>
</dbReference>
<dbReference type="PANTHER" id="PTHR10127:SF850">
    <property type="entry name" value="METALLOENDOPEPTIDASE"/>
    <property type="match status" value="1"/>
</dbReference>
<feature type="domain" description="ShKT" evidence="7">
    <location>
        <begin position="311"/>
        <end position="347"/>
    </location>
</feature>
<dbReference type="InterPro" id="IPR024079">
    <property type="entry name" value="MetalloPept_cat_dom_sf"/>
</dbReference>
<gene>
    <name evidence="9" type="ORF">CHS0354_027619</name>
</gene>
<keyword evidence="5 6" id="KW-0479">Metal-binding</keyword>
<dbReference type="GO" id="GO:0004222">
    <property type="term" value="F:metalloendopeptidase activity"/>
    <property type="evidence" value="ECO:0007669"/>
    <property type="project" value="UniProtKB-UniRule"/>
</dbReference>
<name>A0AAE0SE90_9BIVA</name>
<evidence type="ECO:0000256" key="5">
    <source>
        <dbReference type="PROSITE-ProRule" id="PRU01211"/>
    </source>
</evidence>
<evidence type="ECO:0000256" key="3">
    <source>
        <dbReference type="ARBA" id="ARBA00022801"/>
    </source>
</evidence>
<proteinExistence type="predicted"/>
<reference evidence="9" key="2">
    <citation type="journal article" date="2021" name="Genome Biol. Evol.">
        <title>Developing a high-quality reference genome for a parasitic bivalve with doubly uniparental inheritance (Bivalvia: Unionida).</title>
        <authorList>
            <person name="Smith C.H."/>
        </authorList>
    </citation>
    <scope>NUCLEOTIDE SEQUENCE</scope>
    <source>
        <strain evidence="9">CHS0354</strain>
        <tissue evidence="9">Mantle</tissue>
    </source>
</reference>
<feature type="domain" description="Peptidase M12A" evidence="8">
    <location>
        <begin position="50"/>
        <end position="248"/>
    </location>
</feature>
<dbReference type="Pfam" id="PF01400">
    <property type="entry name" value="Astacin"/>
    <property type="match status" value="1"/>
</dbReference>
<accession>A0AAE0SE90</accession>
<evidence type="ECO:0000256" key="6">
    <source>
        <dbReference type="RuleBase" id="RU361183"/>
    </source>
</evidence>
<evidence type="ECO:0000313" key="9">
    <source>
        <dbReference type="EMBL" id="KAK3590316.1"/>
    </source>
</evidence>
<dbReference type="Gene3D" id="1.10.10.1940">
    <property type="match status" value="1"/>
</dbReference>
<keyword evidence="2 5" id="KW-0645">Protease</keyword>
<dbReference type="PROSITE" id="PS51670">
    <property type="entry name" value="SHKT"/>
    <property type="match status" value="2"/>
</dbReference>
<dbReference type="Proteomes" id="UP001195483">
    <property type="component" value="Unassembled WGS sequence"/>
</dbReference>
<evidence type="ECO:0000259" key="8">
    <source>
        <dbReference type="PROSITE" id="PS51864"/>
    </source>
</evidence>
<dbReference type="InterPro" id="IPR001506">
    <property type="entry name" value="Peptidase_M12A"/>
</dbReference>
<dbReference type="InterPro" id="IPR034035">
    <property type="entry name" value="Astacin-like_dom"/>
</dbReference>
<feature type="binding site" evidence="5">
    <location>
        <position position="143"/>
    </location>
    <ligand>
        <name>Zn(2+)</name>
        <dbReference type="ChEBI" id="CHEBI:29105"/>
        <note>catalytic</note>
    </ligand>
</feature>
<comment type="cofactor">
    <cofactor evidence="5 6">
        <name>Zn(2+)</name>
        <dbReference type="ChEBI" id="CHEBI:29105"/>
    </cofactor>
    <text evidence="5 6">Binds 1 zinc ion per subunit.</text>
</comment>